<dbReference type="SUPFAM" id="SSF54593">
    <property type="entry name" value="Glyoxalase/Bleomycin resistance protein/Dihydroxybiphenyl dioxygenase"/>
    <property type="match status" value="1"/>
</dbReference>
<dbReference type="InterPro" id="IPR029068">
    <property type="entry name" value="Glyas_Bleomycin-R_OHBP_Dase"/>
</dbReference>
<name>A0A7U7G6A7_9PROT</name>
<gene>
    <name evidence="2" type="ORF">SACS_1204</name>
</gene>
<dbReference type="InterPro" id="IPR004360">
    <property type="entry name" value="Glyas_Fos-R_dOase_dom"/>
</dbReference>
<reference evidence="2 3" key="2">
    <citation type="journal article" date="2014" name="PLoS ONE">
        <title>Evolution of mitochondria reconstructed from the energy metabolism of living bacteria.</title>
        <authorList>
            <person name="Degli Esposti M."/>
            <person name="Chouaia B."/>
            <person name="Comandatore F."/>
            <person name="Crotti E."/>
            <person name="Sassera D."/>
            <person name="Lievens P.M."/>
            <person name="Daffonchio D."/>
            <person name="Bandi C."/>
        </authorList>
    </citation>
    <scope>NUCLEOTIDE SEQUENCE [LARGE SCALE GENOMIC DNA]</scope>
    <source>
        <strain evidence="3">AM169</strain>
    </source>
</reference>
<dbReference type="Pfam" id="PF00903">
    <property type="entry name" value="Glyoxalase"/>
    <property type="match status" value="1"/>
</dbReference>
<feature type="domain" description="VOC" evidence="1">
    <location>
        <begin position="2"/>
        <end position="125"/>
    </location>
</feature>
<dbReference type="PANTHER" id="PTHR35006:SF1">
    <property type="entry name" value="BLL2941 PROTEIN"/>
    <property type="match status" value="1"/>
</dbReference>
<sequence length="126" mass="13657">MFLSHIVVGSNDLEKAKAFYDALFGVMGADFCPQDNPDRIVYQKDGQIFIVTRPINGEAATAANGGTVGLGLSSPEDVRRWHEAGIRAGGTAVENPPGERVVMGMKLYLAYLRDPDGNKLCAFHKM</sequence>
<evidence type="ECO:0000313" key="2">
    <source>
        <dbReference type="EMBL" id="CDG33942.1"/>
    </source>
</evidence>
<dbReference type="Gene3D" id="3.10.180.10">
    <property type="entry name" value="2,3-Dihydroxybiphenyl 1,2-Dioxygenase, domain 1"/>
    <property type="match status" value="1"/>
</dbReference>
<keyword evidence="2" id="KW-0456">Lyase</keyword>
<evidence type="ECO:0000313" key="3">
    <source>
        <dbReference type="Proteomes" id="UP000027590"/>
    </source>
</evidence>
<dbReference type="PROSITE" id="PS51819">
    <property type="entry name" value="VOC"/>
    <property type="match status" value="1"/>
</dbReference>
<reference evidence="2 3" key="1">
    <citation type="journal article" date="2014" name="Genome Biol. Evol.">
        <title>Acetic acid bacteria genomes reveal functional traits for adaptation to life in insect guts.</title>
        <authorList>
            <person name="Chouaia B."/>
            <person name="Gaiarsa S."/>
            <person name="Crotti E."/>
            <person name="Comandatore F."/>
            <person name="Degli Esposti M."/>
            <person name="Ricci I."/>
            <person name="Alma A."/>
            <person name="Favia G."/>
            <person name="Bandi C."/>
            <person name="Daffonchio D."/>
        </authorList>
    </citation>
    <scope>NUCLEOTIDE SEQUENCE [LARGE SCALE GENOMIC DNA]</scope>
    <source>
        <strain evidence="3">AM169</strain>
    </source>
</reference>
<proteinExistence type="predicted"/>
<dbReference type="AlphaFoldDB" id="A0A7U7G6A7"/>
<organism evidence="2 3">
    <name type="scientific">Parasaccharibacter apium</name>
    <dbReference type="NCBI Taxonomy" id="1510841"/>
    <lineage>
        <taxon>Bacteria</taxon>
        <taxon>Pseudomonadati</taxon>
        <taxon>Pseudomonadota</taxon>
        <taxon>Alphaproteobacteria</taxon>
        <taxon>Acetobacterales</taxon>
        <taxon>Acetobacteraceae</taxon>
        <taxon>Parasaccharibacter</taxon>
    </lineage>
</organism>
<dbReference type="CDD" id="cd07262">
    <property type="entry name" value="VOC_like"/>
    <property type="match status" value="1"/>
</dbReference>
<dbReference type="EMBL" id="CBLY010000006">
    <property type="protein sequence ID" value="CDG33942.1"/>
    <property type="molecule type" value="Genomic_DNA"/>
</dbReference>
<evidence type="ECO:0000259" key="1">
    <source>
        <dbReference type="PROSITE" id="PS51819"/>
    </source>
</evidence>
<comment type="caution">
    <text evidence="2">The sequence shown here is derived from an EMBL/GenBank/DDBJ whole genome shotgun (WGS) entry which is preliminary data.</text>
</comment>
<dbReference type="Proteomes" id="UP000027590">
    <property type="component" value="Unassembled WGS sequence"/>
</dbReference>
<protein>
    <submittedName>
        <fullName evidence="2">Lactoylglutathione lyase and related lyases</fullName>
    </submittedName>
</protein>
<dbReference type="GO" id="GO:0016829">
    <property type="term" value="F:lyase activity"/>
    <property type="evidence" value="ECO:0007669"/>
    <property type="project" value="UniProtKB-KW"/>
</dbReference>
<dbReference type="RefSeq" id="WP_043560266.1">
    <property type="nucleotide sequence ID" value="NZ_CBLY010000006.1"/>
</dbReference>
<dbReference type="InterPro" id="IPR037523">
    <property type="entry name" value="VOC_core"/>
</dbReference>
<accession>A0A7U7G6A7</accession>
<dbReference type="PANTHER" id="PTHR35006">
    <property type="entry name" value="GLYOXALASE FAMILY PROTEIN (AFU_ORTHOLOGUE AFUA_5G14830)"/>
    <property type="match status" value="1"/>
</dbReference>